<keyword evidence="1" id="KW-0472">Membrane</keyword>
<proteinExistence type="predicted"/>
<keyword evidence="1" id="KW-0812">Transmembrane</keyword>
<comment type="caution">
    <text evidence="2">The sequence shown here is derived from an EMBL/GenBank/DDBJ whole genome shotgun (WGS) entry which is preliminary data.</text>
</comment>
<keyword evidence="3" id="KW-1185">Reference proteome</keyword>
<dbReference type="EMBL" id="VULY01000018">
    <property type="protein sequence ID" value="MSR93297.1"/>
    <property type="molecule type" value="Genomic_DNA"/>
</dbReference>
<evidence type="ECO:0000313" key="3">
    <source>
        <dbReference type="Proteomes" id="UP000434409"/>
    </source>
</evidence>
<reference evidence="2 3" key="1">
    <citation type="submission" date="2019-08" db="EMBL/GenBank/DDBJ databases">
        <title>In-depth cultivation of the pig gut microbiome towards novel bacterial diversity and tailored functional studies.</title>
        <authorList>
            <person name="Wylensek D."/>
            <person name="Hitch T.C.A."/>
            <person name="Clavel T."/>
        </authorList>
    </citation>
    <scope>NUCLEOTIDE SEQUENCE [LARGE SCALE GENOMIC DNA]</scope>
    <source>
        <strain evidence="2 3">68-1-5</strain>
    </source>
</reference>
<dbReference type="Proteomes" id="UP000434409">
    <property type="component" value="Unassembled WGS sequence"/>
</dbReference>
<gene>
    <name evidence="2" type="ORF">FYJ34_03195</name>
</gene>
<keyword evidence="1" id="KW-1133">Transmembrane helix</keyword>
<dbReference type="RefSeq" id="WP_154476197.1">
    <property type="nucleotide sequence ID" value="NZ_JAXFXH010000012.1"/>
</dbReference>
<evidence type="ECO:0000313" key="2">
    <source>
        <dbReference type="EMBL" id="MSR93297.1"/>
    </source>
</evidence>
<protein>
    <submittedName>
        <fullName evidence="2">Uncharacterized protein</fullName>
    </submittedName>
</protein>
<feature type="transmembrane region" description="Helical" evidence="1">
    <location>
        <begin position="34"/>
        <end position="54"/>
    </location>
</feature>
<name>A0A6N7UZH1_9FIRM</name>
<dbReference type="AlphaFoldDB" id="A0A6N7UZH1"/>
<evidence type="ECO:0000256" key="1">
    <source>
        <dbReference type="SAM" id="Phobius"/>
    </source>
</evidence>
<accession>A0A6N7UZH1</accession>
<feature type="transmembrane region" description="Helical" evidence="1">
    <location>
        <begin position="7"/>
        <end position="28"/>
    </location>
</feature>
<sequence>MDKNNKVALGFFIGAICFYIMAAISFLNRGSNNTMWIMFLCLGSSWVAIGGSIANKHKNKDDDTSSNNQSK</sequence>
<organism evidence="2 3">
    <name type="scientific">Suipraeoptans intestinalis</name>
    <dbReference type="NCBI Taxonomy" id="2606628"/>
    <lineage>
        <taxon>Bacteria</taxon>
        <taxon>Bacillati</taxon>
        <taxon>Bacillota</taxon>
        <taxon>Clostridia</taxon>
        <taxon>Lachnospirales</taxon>
        <taxon>Lachnospiraceae</taxon>
        <taxon>Suipraeoptans</taxon>
    </lineage>
</organism>